<dbReference type="Proteomes" id="UP000285405">
    <property type="component" value="Unassembled WGS sequence"/>
</dbReference>
<feature type="non-terminal residue" evidence="1">
    <location>
        <position position="246"/>
    </location>
</feature>
<organism evidence="1 2">
    <name type="scientific">Golovinomyces cichoracearum</name>
    <dbReference type="NCBI Taxonomy" id="62708"/>
    <lineage>
        <taxon>Eukaryota</taxon>
        <taxon>Fungi</taxon>
        <taxon>Dikarya</taxon>
        <taxon>Ascomycota</taxon>
        <taxon>Pezizomycotina</taxon>
        <taxon>Leotiomycetes</taxon>
        <taxon>Erysiphales</taxon>
        <taxon>Erysiphaceae</taxon>
        <taxon>Golovinomyces</taxon>
    </lineage>
</organism>
<reference evidence="1 2" key="1">
    <citation type="journal article" date="2018" name="BMC Genomics">
        <title>Comparative genome analyses reveal sequence features reflecting distinct modes of host-adaptation between dicot and monocot powdery mildew.</title>
        <authorList>
            <person name="Wu Y."/>
            <person name="Ma X."/>
            <person name="Pan Z."/>
            <person name="Kale S.D."/>
            <person name="Song Y."/>
            <person name="King H."/>
            <person name="Zhang Q."/>
            <person name="Presley C."/>
            <person name="Deng X."/>
            <person name="Wei C.I."/>
            <person name="Xiao S."/>
        </authorList>
    </citation>
    <scope>NUCLEOTIDE SEQUENCE [LARGE SCALE GENOMIC DNA]</scope>
    <source>
        <strain evidence="1">UCSC1</strain>
    </source>
</reference>
<dbReference type="AlphaFoldDB" id="A0A420HKM4"/>
<dbReference type="EMBL" id="MCBR01018596">
    <property type="protein sequence ID" value="RKF57977.1"/>
    <property type="molecule type" value="Genomic_DNA"/>
</dbReference>
<evidence type="ECO:0000313" key="2">
    <source>
        <dbReference type="Proteomes" id="UP000285405"/>
    </source>
</evidence>
<accession>A0A420HKM4</accession>
<protein>
    <submittedName>
        <fullName evidence="1">Putative glycosyl</fullName>
    </submittedName>
</protein>
<evidence type="ECO:0000313" key="1">
    <source>
        <dbReference type="EMBL" id="RKF57977.1"/>
    </source>
</evidence>
<name>A0A420HKM4_9PEZI</name>
<proteinExistence type="predicted"/>
<dbReference type="OrthoDB" id="3596798at2759"/>
<gene>
    <name evidence="1" type="ORF">GcC1_185044</name>
</gene>
<comment type="caution">
    <text evidence="1">The sequence shown here is derived from an EMBL/GenBank/DDBJ whole genome shotgun (WGS) entry which is preliminary data.</text>
</comment>
<sequence length="246" mass="28783">MSKSEDAALLLPGTEEIEFKPINVYVDDNIYGRELHALWSLDFKDFNIIEYKKKTSQTKALRDFLRSCNVLLPRTGQSIAVELLKPRLTQWQPMPDDCLHEVKENFRPIYPITKQYAISSQNHPRPRYDPTVNSSSQSFINLMKIYNDESKYSGSPSDYFDTKFDIFCENCHTAGIAEEDRCKAFRIMLRDNALDQYRAILRENKDSTLEALRLSIKNTFEDQEHQQILFAKWNEISLQPVLNEQE</sequence>